<name>A0A5R9GC57_9BACL</name>
<dbReference type="PANTHER" id="PTHR10953">
    <property type="entry name" value="UBIQUITIN-ACTIVATING ENZYME E1"/>
    <property type="match status" value="1"/>
</dbReference>
<proteinExistence type="inferred from homology"/>
<dbReference type="GO" id="GO:0004792">
    <property type="term" value="F:thiosulfate-cyanide sulfurtransferase activity"/>
    <property type="evidence" value="ECO:0007669"/>
    <property type="project" value="TreeGrafter"/>
</dbReference>
<feature type="domain" description="THIF-type NAD/FAD binding fold" evidence="2">
    <location>
        <begin position="15"/>
        <end position="252"/>
    </location>
</feature>
<comment type="similarity">
    <text evidence="1">Belongs to the HesA/MoeB/ThiF family.</text>
</comment>
<dbReference type="OrthoDB" id="9804286at2"/>
<evidence type="ECO:0000259" key="2">
    <source>
        <dbReference type="Pfam" id="PF00899"/>
    </source>
</evidence>
<keyword evidence="4" id="KW-1185">Reference proteome</keyword>
<dbReference type="Proteomes" id="UP000309676">
    <property type="component" value="Unassembled WGS sequence"/>
</dbReference>
<dbReference type="Gene3D" id="3.40.50.720">
    <property type="entry name" value="NAD(P)-binding Rossmann-like Domain"/>
    <property type="match status" value="1"/>
</dbReference>
<dbReference type="EMBL" id="VCIW01000007">
    <property type="protein sequence ID" value="TLS51916.1"/>
    <property type="molecule type" value="Genomic_DNA"/>
</dbReference>
<gene>
    <name evidence="3" type="ORF">FE782_13520</name>
</gene>
<dbReference type="GO" id="GO:0008641">
    <property type="term" value="F:ubiquitin-like modifier activating enzyme activity"/>
    <property type="evidence" value="ECO:0007669"/>
    <property type="project" value="InterPro"/>
</dbReference>
<protein>
    <submittedName>
        <fullName evidence="3">Thiamine biosynthesis protein ThiF</fullName>
    </submittedName>
</protein>
<evidence type="ECO:0000256" key="1">
    <source>
        <dbReference type="ARBA" id="ARBA00009919"/>
    </source>
</evidence>
<dbReference type="SUPFAM" id="SSF69572">
    <property type="entry name" value="Activating enzymes of the ubiquitin-like proteins"/>
    <property type="match status" value="1"/>
</dbReference>
<organism evidence="3 4">
    <name type="scientific">Paenibacillus antri</name>
    <dbReference type="NCBI Taxonomy" id="2582848"/>
    <lineage>
        <taxon>Bacteria</taxon>
        <taxon>Bacillati</taxon>
        <taxon>Bacillota</taxon>
        <taxon>Bacilli</taxon>
        <taxon>Bacillales</taxon>
        <taxon>Paenibacillaceae</taxon>
        <taxon>Paenibacillus</taxon>
    </lineage>
</organism>
<dbReference type="InterPro" id="IPR045886">
    <property type="entry name" value="ThiF/MoeB/HesA"/>
</dbReference>
<dbReference type="RefSeq" id="WP_138194624.1">
    <property type="nucleotide sequence ID" value="NZ_VCIW01000007.1"/>
</dbReference>
<dbReference type="Pfam" id="PF00899">
    <property type="entry name" value="ThiF"/>
    <property type="match status" value="1"/>
</dbReference>
<dbReference type="GO" id="GO:0005829">
    <property type="term" value="C:cytosol"/>
    <property type="evidence" value="ECO:0007669"/>
    <property type="project" value="TreeGrafter"/>
</dbReference>
<dbReference type="PANTHER" id="PTHR10953:SF102">
    <property type="entry name" value="ADENYLYLTRANSFERASE AND SULFURTRANSFERASE MOCS3"/>
    <property type="match status" value="1"/>
</dbReference>
<dbReference type="FunFam" id="3.40.50.720:FF:000080">
    <property type="entry name" value="Thiazole biosynthesis adenylyltransferase ThiF"/>
    <property type="match status" value="1"/>
</dbReference>
<comment type="caution">
    <text evidence="3">The sequence shown here is derived from an EMBL/GenBank/DDBJ whole genome shotgun (WGS) entry which is preliminary data.</text>
</comment>
<accession>A0A5R9GC57</accession>
<dbReference type="GO" id="GO:0008146">
    <property type="term" value="F:sulfotransferase activity"/>
    <property type="evidence" value="ECO:0007669"/>
    <property type="project" value="TreeGrafter"/>
</dbReference>
<dbReference type="InterPro" id="IPR035985">
    <property type="entry name" value="Ubiquitin-activating_enz"/>
</dbReference>
<reference evidence="3 4" key="1">
    <citation type="submission" date="2019-05" db="EMBL/GenBank/DDBJ databases">
        <authorList>
            <person name="Narsing Rao M.P."/>
            <person name="Li W.J."/>
        </authorList>
    </citation>
    <scope>NUCLEOTIDE SEQUENCE [LARGE SCALE GENOMIC DNA]</scope>
    <source>
        <strain evidence="3 4">SYSU_K30003</strain>
    </source>
</reference>
<evidence type="ECO:0000313" key="3">
    <source>
        <dbReference type="EMBL" id="TLS51916.1"/>
    </source>
</evidence>
<evidence type="ECO:0000313" key="4">
    <source>
        <dbReference type="Proteomes" id="UP000309676"/>
    </source>
</evidence>
<dbReference type="AlphaFoldDB" id="A0A5R9GC57"/>
<sequence>MGSAGAAVEVELSRYDRQMRFAPIGESGQRKLEASTVLVAGVGALGSSLAQQMARAGVGRLRLVDRDFVEPDNLHRQSLYDEADAASSAPKALAAAARLRAINGAASVEPRVTDLSAANASELTAGVDLVLDGTDNVETRLLLSDACFRRGIPFAYGGATGSSASAALLVPGETACLRCLIGGEADAAPTANCDTAGIIGPAADVAAALQAVEALKWLTGNREALRRTWITADVWRFALKETRLPAARTDCPFCAPDRGAGEEPPGSRFAAAPPDTVVLCGRDTIQVATGRTVETDREAERLKERLIRRGCAIAAANRYLVRARTPEGASLAIFADGRVLVRGATEPADAWTICLKYVSEETMDEKEERVR</sequence>
<dbReference type="InterPro" id="IPR000594">
    <property type="entry name" value="ThiF_NAD_FAD-bd"/>
</dbReference>
<dbReference type="GO" id="GO:0016779">
    <property type="term" value="F:nucleotidyltransferase activity"/>
    <property type="evidence" value="ECO:0007669"/>
    <property type="project" value="TreeGrafter"/>
</dbReference>
<dbReference type="CDD" id="cd00757">
    <property type="entry name" value="ThiF_MoeB_HesA_family"/>
    <property type="match status" value="1"/>
</dbReference>